<organism evidence="2 3">
    <name type="scientific">Parvularcula lutaonensis</name>
    <dbReference type="NCBI Taxonomy" id="491923"/>
    <lineage>
        <taxon>Bacteria</taxon>
        <taxon>Pseudomonadati</taxon>
        <taxon>Pseudomonadota</taxon>
        <taxon>Alphaproteobacteria</taxon>
        <taxon>Parvularculales</taxon>
        <taxon>Parvularculaceae</taxon>
        <taxon>Parvularcula</taxon>
    </lineage>
</organism>
<evidence type="ECO:0000313" key="2">
    <source>
        <dbReference type="EMBL" id="MFC3303646.1"/>
    </source>
</evidence>
<comment type="caution">
    <text evidence="2">The sequence shown here is derived from an EMBL/GenBank/DDBJ whole genome shotgun (WGS) entry which is preliminary data.</text>
</comment>
<keyword evidence="1" id="KW-0812">Transmembrane</keyword>
<keyword evidence="1" id="KW-1133">Transmembrane helix</keyword>
<accession>A0ABV7MDV3</accession>
<dbReference type="EMBL" id="JBHRVA010000003">
    <property type="protein sequence ID" value="MFC3303646.1"/>
    <property type="molecule type" value="Genomic_DNA"/>
</dbReference>
<keyword evidence="1" id="KW-0472">Membrane</keyword>
<feature type="transmembrane region" description="Helical" evidence="1">
    <location>
        <begin position="12"/>
        <end position="31"/>
    </location>
</feature>
<keyword evidence="3" id="KW-1185">Reference proteome</keyword>
<sequence length="202" mass="22243">MKRSFTRRDVAYLVVATVLAVAGYGLFRAMYFAGEPLPFAQEMVLVFLGAVATIYLTAVLLNRQTELELRKEGRVIVLQQKADTYMACIEKVAEIVETANHDPRLIDELRVLNHKLAIVGSGAAVRQFCAVLDRLLEGLKDGDMTNVEGESVMQALADLTAAMRTDILQEIGIDGEGDMLDAIRRNSRRMEALDDLGEKPGG</sequence>
<proteinExistence type="predicted"/>
<reference evidence="3" key="1">
    <citation type="journal article" date="2019" name="Int. J. Syst. Evol. Microbiol.">
        <title>The Global Catalogue of Microorganisms (GCM) 10K type strain sequencing project: providing services to taxonomists for standard genome sequencing and annotation.</title>
        <authorList>
            <consortium name="The Broad Institute Genomics Platform"/>
            <consortium name="The Broad Institute Genome Sequencing Center for Infectious Disease"/>
            <person name="Wu L."/>
            <person name="Ma J."/>
        </authorList>
    </citation>
    <scope>NUCLEOTIDE SEQUENCE [LARGE SCALE GENOMIC DNA]</scope>
    <source>
        <strain evidence="3">KCTC 22245</strain>
    </source>
</reference>
<evidence type="ECO:0000256" key="1">
    <source>
        <dbReference type="SAM" id="Phobius"/>
    </source>
</evidence>
<dbReference type="RefSeq" id="WP_189576387.1">
    <property type="nucleotide sequence ID" value="NZ_BMXU01000002.1"/>
</dbReference>
<gene>
    <name evidence="2" type="ORF">ACFONP_12995</name>
</gene>
<dbReference type="Proteomes" id="UP001595607">
    <property type="component" value="Unassembled WGS sequence"/>
</dbReference>
<evidence type="ECO:0000313" key="3">
    <source>
        <dbReference type="Proteomes" id="UP001595607"/>
    </source>
</evidence>
<name>A0ABV7MDV3_9PROT</name>
<feature type="transmembrane region" description="Helical" evidence="1">
    <location>
        <begin position="43"/>
        <end position="61"/>
    </location>
</feature>
<protein>
    <submittedName>
        <fullName evidence="2">Uncharacterized protein</fullName>
    </submittedName>
</protein>